<organism evidence="9 10">
    <name type="scientific">Dialister invisus</name>
    <dbReference type="NCBI Taxonomy" id="218538"/>
    <lineage>
        <taxon>Bacteria</taxon>
        <taxon>Bacillati</taxon>
        <taxon>Bacillota</taxon>
        <taxon>Negativicutes</taxon>
        <taxon>Veillonellales</taxon>
        <taxon>Veillonellaceae</taxon>
        <taxon>Dialister</taxon>
    </lineage>
</organism>
<evidence type="ECO:0000313" key="10">
    <source>
        <dbReference type="Proteomes" id="UP000757890"/>
    </source>
</evidence>
<dbReference type="SUPFAM" id="SSF53597">
    <property type="entry name" value="Dihydrofolate reductase-like"/>
    <property type="match status" value="1"/>
</dbReference>
<dbReference type="CDD" id="cd00209">
    <property type="entry name" value="DHFR"/>
    <property type="match status" value="1"/>
</dbReference>
<evidence type="ECO:0000256" key="6">
    <source>
        <dbReference type="ARBA" id="ARBA00023002"/>
    </source>
</evidence>
<dbReference type="PRINTS" id="PR00070">
    <property type="entry name" value="DHFR"/>
</dbReference>
<dbReference type="GO" id="GO:0006730">
    <property type="term" value="P:one-carbon metabolic process"/>
    <property type="evidence" value="ECO:0007669"/>
    <property type="project" value="UniProtKB-KW"/>
</dbReference>
<keyword evidence="6 7" id="KW-0560">Oxidoreductase</keyword>
<dbReference type="Proteomes" id="UP000757890">
    <property type="component" value="Unassembled WGS sequence"/>
</dbReference>
<evidence type="ECO:0000256" key="5">
    <source>
        <dbReference type="ARBA" id="ARBA00022857"/>
    </source>
</evidence>
<reference evidence="9" key="1">
    <citation type="submission" date="2020-04" db="EMBL/GenBank/DDBJ databases">
        <title>Deep metagenomics examines the oral microbiome during advanced dental caries in children, revealing novel taxa and co-occurrences with host molecules.</title>
        <authorList>
            <person name="Baker J.L."/>
            <person name="Morton J.T."/>
            <person name="Dinis M."/>
            <person name="Alvarez R."/>
            <person name="Tran N.C."/>
            <person name="Knight R."/>
            <person name="Edlund A."/>
        </authorList>
    </citation>
    <scope>NUCLEOTIDE SEQUENCE</scope>
    <source>
        <strain evidence="9">JCVI_32_bin.14</strain>
    </source>
</reference>
<name>A0A930B938_9FIRM</name>
<dbReference type="InterPro" id="IPR001796">
    <property type="entry name" value="DHFR_dom"/>
</dbReference>
<dbReference type="GO" id="GO:0005829">
    <property type="term" value="C:cytosol"/>
    <property type="evidence" value="ECO:0007669"/>
    <property type="project" value="TreeGrafter"/>
</dbReference>
<dbReference type="InterPro" id="IPR024072">
    <property type="entry name" value="DHFR-like_dom_sf"/>
</dbReference>
<comment type="catalytic activity">
    <reaction evidence="7">
        <text>(6S)-5,6,7,8-tetrahydrofolate + NADP(+) = 7,8-dihydrofolate + NADPH + H(+)</text>
        <dbReference type="Rhea" id="RHEA:15009"/>
        <dbReference type="ChEBI" id="CHEBI:15378"/>
        <dbReference type="ChEBI" id="CHEBI:57451"/>
        <dbReference type="ChEBI" id="CHEBI:57453"/>
        <dbReference type="ChEBI" id="CHEBI:57783"/>
        <dbReference type="ChEBI" id="CHEBI:58349"/>
        <dbReference type="EC" id="1.5.1.3"/>
    </reaction>
</comment>
<dbReference type="PROSITE" id="PS51330">
    <property type="entry name" value="DHFR_2"/>
    <property type="match status" value="1"/>
</dbReference>
<comment type="similarity">
    <text evidence="2 7">Belongs to the dihydrofolate reductase family.</text>
</comment>
<gene>
    <name evidence="9" type="ORF">HXL70_07620</name>
</gene>
<dbReference type="Pfam" id="PF00186">
    <property type="entry name" value="DHFR_1"/>
    <property type="match status" value="1"/>
</dbReference>
<dbReference type="PANTHER" id="PTHR48069">
    <property type="entry name" value="DIHYDROFOLATE REDUCTASE"/>
    <property type="match status" value="1"/>
</dbReference>
<comment type="pathway">
    <text evidence="1 7">Cofactor biosynthesis; tetrahydrofolate biosynthesis; 5,6,7,8-tetrahydrofolate from 7,8-dihydrofolate: step 1/1.</text>
</comment>
<comment type="function">
    <text evidence="7">Key enzyme in folate metabolism. Catalyzes an essential reaction for de novo glycine and purine synthesis, and for DNA precursor synthesis.</text>
</comment>
<dbReference type="InterPro" id="IPR012259">
    <property type="entry name" value="DHFR"/>
</dbReference>
<dbReference type="EMBL" id="JABZMK010000065">
    <property type="protein sequence ID" value="MBF1129892.1"/>
    <property type="molecule type" value="Genomic_DNA"/>
</dbReference>
<evidence type="ECO:0000313" key="9">
    <source>
        <dbReference type="EMBL" id="MBF1129892.1"/>
    </source>
</evidence>
<dbReference type="PANTHER" id="PTHR48069:SF3">
    <property type="entry name" value="DIHYDROFOLATE REDUCTASE"/>
    <property type="match status" value="1"/>
</dbReference>
<dbReference type="EC" id="1.5.1.3" evidence="3 7"/>
<comment type="caution">
    <text evidence="9">The sequence shown here is derived from an EMBL/GenBank/DDBJ whole genome shotgun (WGS) entry which is preliminary data.</text>
</comment>
<accession>A0A930B938</accession>
<dbReference type="GO" id="GO:0046452">
    <property type="term" value="P:dihydrofolate metabolic process"/>
    <property type="evidence" value="ECO:0007669"/>
    <property type="project" value="TreeGrafter"/>
</dbReference>
<evidence type="ECO:0000256" key="1">
    <source>
        <dbReference type="ARBA" id="ARBA00004903"/>
    </source>
</evidence>
<dbReference type="GO" id="GO:0046654">
    <property type="term" value="P:tetrahydrofolate biosynthetic process"/>
    <property type="evidence" value="ECO:0007669"/>
    <property type="project" value="InterPro"/>
</dbReference>
<sequence length="159" mass="18143">MSLSIIVARAANGVIGNDNKLIWHLSDDLKMFKSRTMGRPIIMGRKTFESLPKVLPGRVHYVLTGNKAYSVPEGVYVFHTVKELLSALPEGENFIIGGEKMYEAMFPYADKMYITEIEKEYDGDAVFPSFRKEEWKETESVMGKGDPVHRFVTYERVRG</sequence>
<dbReference type="GO" id="GO:0004146">
    <property type="term" value="F:dihydrofolate reductase activity"/>
    <property type="evidence" value="ECO:0007669"/>
    <property type="project" value="UniProtKB-EC"/>
</dbReference>
<dbReference type="GO" id="GO:0050661">
    <property type="term" value="F:NADP binding"/>
    <property type="evidence" value="ECO:0007669"/>
    <property type="project" value="InterPro"/>
</dbReference>
<keyword evidence="4 7" id="KW-0554">One-carbon metabolism</keyword>
<evidence type="ECO:0000256" key="2">
    <source>
        <dbReference type="ARBA" id="ARBA00009539"/>
    </source>
</evidence>
<dbReference type="PIRSF" id="PIRSF000194">
    <property type="entry name" value="DHFR"/>
    <property type="match status" value="1"/>
</dbReference>
<proteinExistence type="inferred from homology"/>
<evidence type="ECO:0000259" key="8">
    <source>
        <dbReference type="PROSITE" id="PS51330"/>
    </source>
</evidence>
<dbReference type="Gene3D" id="3.40.430.10">
    <property type="entry name" value="Dihydrofolate Reductase, subunit A"/>
    <property type="match status" value="1"/>
</dbReference>
<dbReference type="AlphaFoldDB" id="A0A930B938"/>
<dbReference type="GO" id="GO:0046655">
    <property type="term" value="P:folic acid metabolic process"/>
    <property type="evidence" value="ECO:0007669"/>
    <property type="project" value="TreeGrafter"/>
</dbReference>
<protein>
    <recommendedName>
        <fullName evidence="3 7">Dihydrofolate reductase</fullName>
        <ecNumber evidence="3 7">1.5.1.3</ecNumber>
    </recommendedName>
</protein>
<evidence type="ECO:0000256" key="7">
    <source>
        <dbReference type="PIRNR" id="PIRNR000194"/>
    </source>
</evidence>
<evidence type="ECO:0000256" key="4">
    <source>
        <dbReference type="ARBA" id="ARBA00022563"/>
    </source>
</evidence>
<feature type="domain" description="DHFR" evidence="8">
    <location>
        <begin position="2"/>
        <end position="156"/>
    </location>
</feature>
<evidence type="ECO:0000256" key="3">
    <source>
        <dbReference type="ARBA" id="ARBA00012856"/>
    </source>
</evidence>
<keyword evidence="5 7" id="KW-0521">NADP</keyword>